<comment type="caution">
    <text evidence="1">The sequence shown here is derived from an EMBL/GenBank/DDBJ whole genome shotgun (WGS) entry which is preliminary data.</text>
</comment>
<dbReference type="Proteomes" id="UP001152795">
    <property type="component" value="Unassembled WGS sequence"/>
</dbReference>
<sequence>MTLEHTENYRPISLLPILSKVLERCVFFNIKDHLFQLIQKLQHRFISGKSCVTNLLEVLDYIGSELDNGGQVDAIYLDLSKAFDKVSHSRLKQKLRMAGFGGNLIQWFDSCLTNRQQRVTVLGATSATLPLTSGIPQGSILGPVLFALHVNDLPDAVKFSQVAMFADDTKLFSTIKTKNDCEQTTDRN</sequence>
<evidence type="ECO:0000313" key="2">
    <source>
        <dbReference type="Proteomes" id="UP001152795"/>
    </source>
</evidence>
<keyword evidence="2" id="KW-1185">Reference proteome</keyword>
<reference evidence="1" key="1">
    <citation type="submission" date="2020-04" db="EMBL/GenBank/DDBJ databases">
        <authorList>
            <person name="Alioto T."/>
            <person name="Alioto T."/>
            <person name="Gomez Garrido J."/>
        </authorList>
    </citation>
    <scope>NUCLEOTIDE SEQUENCE</scope>
    <source>
        <strain evidence="1">A484AB</strain>
    </source>
</reference>
<dbReference type="InterPro" id="IPR000477">
    <property type="entry name" value="RT_dom"/>
</dbReference>
<dbReference type="Pfam" id="PF00078">
    <property type="entry name" value="RVT_1"/>
    <property type="match status" value="1"/>
</dbReference>
<accession>A0A6S7HQ18</accession>
<gene>
    <name evidence="1" type="ORF">PACLA_8A050172</name>
</gene>
<name>A0A6S7HQ18_PARCT</name>
<dbReference type="SUPFAM" id="SSF56672">
    <property type="entry name" value="DNA/RNA polymerases"/>
    <property type="match status" value="1"/>
</dbReference>
<proteinExistence type="predicted"/>
<protein>
    <submittedName>
        <fullName evidence="1">Uncharacterized protein</fullName>
    </submittedName>
</protein>
<organism evidence="1 2">
    <name type="scientific">Paramuricea clavata</name>
    <name type="common">Red gorgonian</name>
    <name type="synonym">Violescent sea-whip</name>
    <dbReference type="NCBI Taxonomy" id="317549"/>
    <lineage>
        <taxon>Eukaryota</taxon>
        <taxon>Metazoa</taxon>
        <taxon>Cnidaria</taxon>
        <taxon>Anthozoa</taxon>
        <taxon>Octocorallia</taxon>
        <taxon>Malacalcyonacea</taxon>
        <taxon>Plexauridae</taxon>
        <taxon>Paramuricea</taxon>
    </lineage>
</organism>
<evidence type="ECO:0000313" key="1">
    <source>
        <dbReference type="EMBL" id="CAB4005340.1"/>
    </source>
</evidence>
<dbReference type="PANTHER" id="PTHR33332">
    <property type="entry name" value="REVERSE TRANSCRIPTASE DOMAIN-CONTAINING PROTEIN"/>
    <property type="match status" value="1"/>
</dbReference>
<dbReference type="EMBL" id="CACRXK020005166">
    <property type="protein sequence ID" value="CAB4005340.1"/>
    <property type="molecule type" value="Genomic_DNA"/>
</dbReference>
<dbReference type="InterPro" id="IPR043502">
    <property type="entry name" value="DNA/RNA_pol_sf"/>
</dbReference>
<dbReference type="AlphaFoldDB" id="A0A6S7HQ18"/>
<dbReference type="CDD" id="cd01650">
    <property type="entry name" value="RT_nLTR_like"/>
    <property type="match status" value="1"/>
</dbReference>
<dbReference type="PROSITE" id="PS50878">
    <property type="entry name" value="RT_POL"/>
    <property type="match status" value="1"/>
</dbReference>
<dbReference type="OrthoDB" id="426210at2759"/>